<comment type="caution">
    <text evidence="1">The sequence shown here is derived from an EMBL/GenBank/DDBJ whole genome shotgun (WGS) entry which is preliminary data.</text>
</comment>
<dbReference type="EMBL" id="JSYJ01000054">
    <property type="protein sequence ID" value="KHM94800.1"/>
    <property type="molecule type" value="Genomic_DNA"/>
</dbReference>
<dbReference type="AlphaFoldDB" id="A0AAJ0IYS3"/>
<dbReference type="Proteomes" id="UP000030969">
    <property type="component" value="Unassembled WGS sequence"/>
</dbReference>
<gene>
    <name evidence="1" type="ORF">OR61_10760</name>
</gene>
<protein>
    <submittedName>
        <fullName evidence="1">Uncharacterized protein</fullName>
    </submittedName>
</protein>
<evidence type="ECO:0000313" key="1">
    <source>
        <dbReference type="EMBL" id="KHM94800.1"/>
    </source>
</evidence>
<evidence type="ECO:0000313" key="2">
    <source>
        <dbReference type="Proteomes" id="UP000030969"/>
    </source>
</evidence>
<proteinExistence type="predicted"/>
<accession>A0AAJ0IYS3</accession>
<name>A0AAJ0IYS3_9XANT</name>
<reference evidence="1 2" key="1">
    <citation type="submission" date="2014-11" db="EMBL/GenBank/DDBJ databases">
        <title>Draft Genome Sequences of Xanthomonas vesicatoria Strains from the Balkan Peninsula.</title>
        <authorList>
            <person name="Vancheva T."/>
            <person name="Lefeuvre P."/>
            <person name="Bogatzevska N."/>
            <person name="Moncheva P."/>
            <person name="Koebnik R."/>
        </authorList>
    </citation>
    <scope>NUCLEOTIDE SEQUENCE [LARGE SCALE GENOMIC DNA]</scope>
    <source>
        <strain evidence="1 2">53M</strain>
    </source>
</reference>
<sequence length="399" mass="44195">MAMMVTPTMKVDPMSQSTGEFQEIAHSGGKLVIRVRTNDGGGKSYQLHWSSSRPNPSTLIQLFALPQGIPLEPISAVGIGVPIPAPSVLGAYMVMVASDSTGKFGHHCPVCREYWRSEPWPWTCPYCRAEVPSLDFLSDAQRAYVDQFCRALMNALDADNDSDIEIDMDKVADAVGSSTPKPAFYVSEQSQQHQFRCVACGTFNDILGTYGYCSDCGTRNDLAVFEKETVPEIRKALNGGGRPENALRDSVAAFDSFVGQYAKQLAKLVPLTTGRKDRLQKRFHDFRGTLALFRDIFDIDLAKDLKPADIDFLALRFHRRHVFEHKGGEADEHYLATSGDTSVKLKQTIRETQDGAHELLGLLVRAANNLHKGFHSLIPVRAEPIESHATRVSRRRSPG</sequence>
<organism evidence="1 2">
    <name type="scientific">Xanthomonas vesicatoria</name>
    <dbReference type="NCBI Taxonomy" id="56460"/>
    <lineage>
        <taxon>Bacteria</taxon>
        <taxon>Pseudomonadati</taxon>
        <taxon>Pseudomonadota</taxon>
        <taxon>Gammaproteobacteria</taxon>
        <taxon>Lysobacterales</taxon>
        <taxon>Lysobacteraceae</taxon>
        <taxon>Xanthomonas</taxon>
    </lineage>
</organism>